<reference evidence="11" key="1">
    <citation type="submission" date="2016-06" db="EMBL/GenBank/DDBJ databases">
        <title>Genome sequence of halotolerant plant growth promoting strain of Halomonas elongata HEK1 isolated from salterns of Rann of Kutch, Gujarat, India.</title>
        <authorList>
            <person name="Gaba S."/>
            <person name="Singh R.N."/>
            <person name="Abrol S."/>
            <person name="Kaushik R."/>
            <person name="Saxena A.K."/>
        </authorList>
    </citation>
    <scope>NUCLEOTIDE SEQUENCE [LARGE SCALE GENOMIC DNA]</scope>
    <source>
        <strain evidence="11">HEK1</strain>
    </source>
</reference>
<dbReference type="InterPro" id="IPR003004">
    <property type="entry name" value="GspF/PilC"/>
</dbReference>
<keyword evidence="4" id="KW-0997">Cell inner membrane</keyword>
<dbReference type="FunFam" id="1.20.81.30:FF:000001">
    <property type="entry name" value="Type II secretion system protein F"/>
    <property type="match status" value="1"/>
</dbReference>
<dbReference type="Pfam" id="PF00482">
    <property type="entry name" value="T2SSF"/>
    <property type="match status" value="1"/>
</dbReference>
<dbReference type="GO" id="GO:0005886">
    <property type="term" value="C:plasma membrane"/>
    <property type="evidence" value="ECO:0007669"/>
    <property type="project" value="UniProtKB-SubCell"/>
</dbReference>
<organism evidence="11">
    <name type="scientific">Halomonas elongata</name>
    <dbReference type="NCBI Taxonomy" id="2746"/>
    <lineage>
        <taxon>Bacteria</taxon>
        <taxon>Pseudomonadati</taxon>
        <taxon>Pseudomonadota</taxon>
        <taxon>Gammaproteobacteria</taxon>
        <taxon>Oceanospirillales</taxon>
        <taxon>Halomonadaceae</taxon>
        <taxon>Halomonas</taxon>
    </lineage>
</organism>
<sequence>MKVDRPADAAAPGRAPAAARQRPPDAHLAILTLSGIPLVDALRVSRDTLANACLRHHLGEVEEAVTSGVSLHRALADTERFSPTLLHMVASGESSGRLGEMLERVAATQESAFSRRVDMALALFEPLIILAMGGVVLTIVLAILLPIMSLNSAMAL</sequence>
<feature type="domain" description="Type II secretion system protein GspF" evidence="10">
    <location>
        <begin position="27"/>
        <end position="146"/>
    </location>
</feature>
<feature type="region of interest" description="Disordered" evidence="8">
    <location>
        <begin position="1"/>
        <end position="22"/>
    </location>
</feature>
<dbReference type="Gene3D" id="1.20.81.30">
    <property type="entry name" value="Type II secretion system (T2SS), domain F"/>
    <property type="match status" value="1"/>
</dbReference>
<dbReference type="AlphaFoldDB" id="A0A1B8NUY9"/>
<feature type="compositionally biased region" description="Low complexity" evidence="8">
    <location>
        <begin position="8"/>
        <end position="21"/>
    </location>
</feature>
<comment type="subcellular location">
    <subcellularLocation>
        <location evidence="1">Cell inner membrane</location>
        <topology evidence="1">Multi-pass membrane protein</topology>
    </subcellularLocation>
</comment>
<evidence type="ECO:0000256" key="2">
    <source>
        <dbReference type="ARBA" id="ARBA00005745"/>
    </source>
</evidence>
<dbReference type="EMBL" id="MAJD01000002">
    <property type="protein sequence ID" value="OBX33834.1"/>
    <property type="molecule type" value="Genomic_DNA"/>
</dbReference>
<accession>A0A1B8NUY9</accession>
<keyword evidence="7 9" id="KW-0472">Membrane</keyword>
<proteinExistence type="inferred from homology"/>
<evidence type="ECO:0000256" key="1">
    <source>
        <dbReference type="ARBA" id="ARBA00004429"/>
    </source>
</evidence>
<evidence type="ECO:0000256" key="5">
    <source>
        <dbReference type="ARBA" id="ARBA00022692"/>
    </source>
</evidence>
<dbReference type="GO" id="GO:0015628">
    <property type="term" value="P:protein secretion by the type II secretion system"/>
    <property type="evidence" value="ECO:0007669"/>
    <property type="project" value="TreeGrafter"/>
</dbReference>
<keyword evidence="6 9" id="KW-1133">Transmembrane helix</keyword>
<gene>
    <name evidence="11" type="primary">epsF_4</name>
    <name evidence="11" type="ORF">A8U91_02876</name>
</gene>
<keyword evidence="5 9" id="KW-0812">Transmembrane</keyword>
<evidence type="ECO:0000313" key="11">
    <source>
        <dbReference type="EMBL" id="OBX33834.1"/>
    </source>
</evidence>
<dbReference type="InterPro" id="IPR018076">
    <property type="entry name" value="T2SS_GspF_dom"/>
</dbReference>
<feature type="transmembrane region" description="Helical" evidence="9">
    <location>
        <begin position="123"/>
        <end position="148"/>
    </location>
</feature>
<evidence type="ECO:0000256" key="9">
    <source>
        <dbReference type="SAM" id="Phobius"/>
    </source>
</evidence>
<dbReference type="PANTHER" id="PTHR30012:SF0">
    <property type="entry name" value="TYPE II SECRETION SYSTEM PROTEIN F-RELATED"/>
    <property type="match status" value="1"/>
</dbReference>
<keyword evidence="3" id="KW-1003">Cell membrane</keyword>
<evidence type="ECO:0000256" key="8">
    <source>
        <dbReference type="SAM" id="MobiDB-lite"/>
    </source>
</evidence>
<protein>
    <submittedName>
        <fullName evidence="11">Type II secretion system protein F</fullName>
    </submittedName>
</protein>
<comment type="similarity">
    <text evidence="2">Belongs to the GSP F family.</text>
</comment>
<evidence type="ECO:0000256" key="3">
    <source>
        <dbReference type="ARBA" id="ARBA00022475"/>
    </source>
</evidence>
<dbReference type="PATRIC" id="fig|2746.7.peg.2945"/>
<dbReference type="InterPro" id="IPR042094">
    <property type="entry name" value="T2SS_GspF_sf"/>
</dbReference>
<dbReference type="Proteomes" id="UP000092504">
    <property type="component" value="Unassembled WGS sequence"/>
</dbReference>
<comment type="caution">
    <text evidence="11">The sequence shown here is derived from an EMBL/GenBank/DDBJ whole genome shotgun (WGS) entry which is preliminary data.</text>
</comment>
<evidence type="ECO:0000256" key="6">
    <source>
        <dbReference type="ARBA" id="ARBA00022989"/>
    </source>
</evidence>
<evidence type="ECO:0000256" key="4">
    <source>
        <dbReference type="ARBA" id="ARBA00022519"/>
    </source>
</evidence>
<dbReference type="PANTHER" id="PTHR30012">
    <property type="entry name" value="GENERAL SECRETION PATHWAY PROTEIN"/>
    <property type="match status" value="1"/>
</dbReference>
<evidence type="ECO:0000259" key="10">
    <source>
        <dbReference type="Pfam" id="PF00482"/>
    </source>
</evidence>
<evidence type="ECO:0000256" key="7">
    <source>
        <dbReference type="ARBA" id="ARBA00023136"/>
    </source>
</evidence>
<name>A0A1B8NUY9_HALEL</name>